<sequence length="85" mass="10068">MKMCPIVRLFLFVEWIFHYQRSNTLVIFITLIYWSPLALTVSIETWLRCVGSHASRSYPDVVSTWREVSNPLCITVPQYNMRRGE</sequence>
<feature type="transmembrane region" description="Helical" evidence="1">
    <location>
        <begin position="25"/>
        <end position="47"/>
    </location>
</feature>
<reference evidence="2 3" key="1">
    <citation type="submission" date="2018-06" db="EMBL/GenBank/DDBJ databases">
        <title>A transcriptomic atlas of mushroom development highlights an independent origin of complex multicellularity.</title>
        <authorList>
            <consortium name="DOE Joint Genome Institute"/>
            <person name="Krizsan K."/>
            <person name="Almasi E."/>
            <person name="Merenyi Z."/>
            <person name="Sahu N."/>
            <person name="Viragh M."/>
            <person name="Koszo T."/>
            <person name="Mondo S."/>
            <person name="Kiss B."/>
            <person name="Balint B."/>
            <person name="Kues U."/>
            <person name="Barry K."/>
            <person name="Hegedus J.C."/>
            <person name="Henrissat B."/>
            <person name="Johnson J."/>
            <person name="Lipzen A."/>
            <person name="Ohm R."/>
            <person name="Nagy I."/>
            <person name="Pangilinan J."/>
            <person name="Yan J."/>
            <person name="Xiong Y."/>
            <person name="Grigoriev I.V."/>
            <person name="Hibbett D.S."/>
            <person name="Nagy L.G."/>
        </authorList>
    </citation>
    <scope>NUCLEOTIDE SEQUENCE [LARGE SCALE GENOMIC DNA]</scope>
    <source>
        <strain evidence="2 3">SZMC22713</strain>
    </source>
</reference>
<evidence type="ECO:0000313" key="3">
    <source>
        <dbReference type="Proteomes" id="UP000294933"/>
    </source>
</evidence>
<dbReference type="EMBL" id="ML170323">
    <property type="protein sequence ID" value="TDL14596.1"/>
    <property type="molecule type" value="Genomic_DNA"/>
</dbReference>
<evidence type="ECO:0000256" key="1">
    <source>
        <dbReference type="SAM" id="Phobius"/>
    </source>
</evidence>
<dbReference type="Proteomes" id="UP000294933">
    <property type="component" value="Unassembled WGS sequence"/>
</dbReference>
<keyword evidence="3" id="KW-1185">Reference proteome</keyword>
<accession>A0A4Y7PHK1</accession>
<keyword evidence="1" id="KW-0812">Transmembrane</keyword>
<proteinExistence type="predicted"/>
<dbReference type="VEuPathDB" id="FungiDB:BD410DRAFT_181802"/>
<organism evidence="2 3">
    <name type="scientific">Rickenella mellea</name>
    <dbReference type="NCBI Taxonomy" id="50990"/>
    <lineage>
        <taxon>Eukaryota</taxon>
        <taxon>Fungi</taxon>
        <taxon>Dikarya</taxon>
        <taxon>Basidiomycota</taxon>
        <taxon>Agaricomycotina</taxon>
        <taxon>Agaricomycetes</taxon>
        <taxon>Hymenochaetales</taxon>
        <taxon>Rickenellaceae</taxon>
        <taxon>Rickenella</taxon>
    </lineage>
</organism>
<protein>
    <submittedName>
        <fullName evidence="2">Uncharacterized protein</fullName>
    </submittedName>
</protein>
<gene>
    <name evidence="2" type="ORF">BD410DRAFT_181802</name>
</gene>
<evidence type="ECO:0000313" key="2">
    <source>
        <dbReference type="EMBL" id="TDL14596.1"/>
    </source>
</evidence>
<name>A0A4Y7PHK1_9AGAM</name>
<keyword evidence="1" id="KW-0472">Membrane</keyword>
<dbReference type="AlphaFoldDB" id="A0A4Y7PHK1"/>
<keyword evidence="1" id="KW-1133">Transmembrane helix</keyword>